<gene>
    <name evidence="3" type="ORF">FRC96_09180</name>
</gene>
<dbReference type="PROSITE" id="PS51257">
    <property type="entry name" value="PROKAR_LIPOPROTEIN"/>
    <property type="match status" value="1"/>
</dbReference>
<dbReference type="RefSeq" id="WP_146974193.1">
    <property type="nucleotide sequence ID" value="NZ_VOSL01000043.1"/>
</dbReference>
<dbReference type="EMBL" id="VOSL01000043">
    <property type="protein sequence ID" value="TXD36880.1"/>
    <property type="molecule type" value="Genomic_DNA"/>
</dbReference>
<sequence length="659" mass="72900">MTPRPTITTARLGLTLAALLLSACIPLDTVDDPALGPFDALHRGDLSQAEQRLAHRVQRGPPGELDPIARDLIDLATCVVPTASGDLAGHHTTSDAHLLASLIALEDTRRLRLIRQSLNLPAERRAGWHRGTIHTTLTSRDAFNTEPADVPADTVTWPAHTERWPGERPAAVAIDWECESLGKRARDISSHTWLARESDQTRMALELLDISDGPDLPQLHEALSAHLVDLSLSRLERTPGTQTPQQIVALARERAHATLAARDALHHIQRVNARAPSPGTLARQASLAMATGEVEFASDALRLLSEELKGPIALAARYLRLRLLWLQGRFDEAAHLALPLPPPQSGYFEAHAYFGVTALRRSGRTDAFLGAAREALRDRDRAQNPYLGAVYQEVLRELATYQVDARTFEILEEFGPRNKLLERVAELADVAIDAGRPRVAESLAQHLLNEDRDARRRPRYHATQALAAFLLDDAPAFVDALRLIAPRPDAIMEVIPARRRATFFAEADAQLARVLRAALPLMAEWGDSPADQARRQRWLSLMIEELQRFMRTTPDSAIGEELEELYHLAGELLEDHPRGYAERVGRDEATALILGTVHLPPAYLALDAPNPRMSWPSVRSLLIVPRDQGALNAWPSGFDFERDARPQSNTSDEQPAEAP</sequence>
<evidence type="ECO:0000256" key="2">
    <source>
        <dbReference type="SAM" id="SignalP"/>
    </source>
</evidence>
<feature type="signal peptide" evidence="2">
    <location>
        <begin position="1"/>
        <end position="23"/>
    </location>
</feature>
<feature type="chain" id="PRO_5023022671" evidence="2">
    <location>
        <begin position="24"/>
        <end position="659"/>
    </location>
</feature>
<name>A0A5C6XCA6_9DELT</name>
<dbReference type="Proteomes" id="UP000321046">
    <property type="component" value="Unassembled WGS sequence"/>
</dbReference>
<evidence type="ECO:0000313" key="4">
    <source>
        <dbReference type="Proteomes" id="UP000321046"/>
    </source>
</evidence>
<comment type="caution">
    <text evidence="3">The sequence shown here is derived from an EMBL/GenBank/DDBJ whole genome shotgun (WGS) entry which is preliminary data.</text>
</comment>
<keyword evidence="2" id="KW-0732">Signal</keyword>
<feature type="region of interest" description="Disordered" evidence="1">
    <location>
        <begin position="635"/>
        <end position="659"/>
    </location>
</feature>
<reference evidence="3 4" key="1">
    <citation type="submission" date="2019-08" db="EMBL/GenBank/DDBJ databases">
        <title>Bradymonadales sp. TMQ2.</title>
        <authorList>
            <person name="Liang Q."/>
        </authorList>
    </citation>
    <scope>NUCLEOTIDE SEQUENCE [LARGE SCALE GENOMIC DNA]</scope>
    <source>
        <strain evidence="3 4">TMQ2</strain>
    </source>
</reference>
<protein>
    <submittedName>
        <fullName evidence="3">Uncharacterized protein</fullName>
    </submittedName>
</protein>
<evidence type="ECO:0000256" key="1">
    <source>
        <dbReference type="SAM" id="MobiDB-lite"/>
    </source>
</evidence>
<proteinExistence type="predicted"/>
<accession>A0A5C6XCA6</accession>
<evidence type="ECO:0000313" key="3">
    <source>
        <dbReference type="EMBL" id="TXD36880.1"/>
    </source>
</evidence>
<dbReference type="AlphaFoldDB" id="A0A5C6XCA6"/>
<organism evidence="3 4">
    <name type="scientific">Lujinxingia vulgaris</name>
    <dbReference type="NCBI Taxonomy" id="2600176"/>
    <lineage>
        <taxon>Bacteria</taxon>
        <taxon>Deltaproteobacteria</taxon>
        <taxon>Bradymonadales</taxon>
        <taxon>Lujinxingiaceae</taxon>
        <taxon>Lujinxingia</taxon>
    </lineage>
</organism>
<dbReference type="OrthoDB" id="5480689at2"/>